<keyword evidence="1" id="KW-0315">Glutamine amidotransferase</keyword>
<dbReference type="Gene3D" id="3.40.50.880">
    <property type="match status" value="1"/>
</dbReference>
<name>A0ABY4H9C0_9BACI</name>
<dbReference type="Pfam" id="PF00117">
    <property type="entry name" value="GATase"/>
    <property type="match status" value="1"/>
</dbReference>
<dbReference type="InterPro" id="IPR029062">
    <property type="entry name" value="Class_I_gatase-like"/>
</dbReference>
<dbReference type="InterPro" id="IPR050472">
    <property type="entry name" value="Anth_synth/Amidotransfase"/>
</dbReference>
<dbReference type="PANTHER" id="PTHR43418:SF4">
    <property type="entry name" value="MULTIFUNCTIONAL TRYPTOPHAN BIOSYNTHESIS PROTEIN"/>
    <property type="match status" value="1"/>
</dbReference>
<accession>A0ABY4H9C0</accession>
<protein>
    <submittedName>
        <fullName evidence="3">Aminodeoxychorismate/anthranilate synthase component II</fullName>
    </submittedName>
</protein>
<dbReference type="InterPro" id="IPR017926">
    <property type="entry name" value="GATASE"/>
</dbReference>
<dbReference type="SUPFAM" id="SSF52317">
    <property type="entry name" value="Class I glutamine amidotransferase-like"/>
    <property type="match status" value="1"/>
</dbReference>
<dbReference type="PRINTS" id="PR00097">
    <property type="entry name" value="ANTSNTHASEII"/>
</dbReference>
<feature type="domain" description="Glutamine amidotransferase" evidence="2">
    <location>
        <begin position="3"/>
        <end position="186"/>
    </location>
</feature>
<proteinExistence type="predicted"/>
<evidence type="ECO:0000256" key="1">
    <source>
        <dbReference type="ARBA" id="ARBA00022962"/>
    </source>
</evidence>
<keyword evidence="4" id="KW-1185">Reference proteome</keyword>
<sequence length="201" mass="22740">MIVMIDNYDSFTYNLFQYFKQLDDDVSVFRNDQVTIDEIEQLDADLIVISPGPGQPDGTGVCYEVLSHFSRTTPILGICLGHQMIVEFFGGKIEKGLRPMHGKVTMITHDGKSVFHKLPCSLKVTRYHSLHTPAEELPLSLEISSMSEDSAVMGVRHHIYPVEGIQFHPESILTEYGFQMLENAYKQALVFREKKGEGVML</sequence>
<evidence type="ECO:0000313" key="4">
    <source>
        <dbReference type="Proteomes" id="UP000830326"/>
    </source>
</evidence>
<dbReference type="PRINTS" id="PR00096">
    <property type="entry name" value="GATASE"/>
</dbReference>
<dbReference type="RefSeq" id="WP_245030612.1">
    <property type="nucleotide sequence ID" value="NZ_CP095075.1"/>
</dbReference>
<dbReference type="CDD" id="cd01743">
    <property type="entry name" value="GATase1_Anthranilate_Synthase"/>
    <property type="match status" value="1"/>
</dbReference>
<reference evidence="3" key="1">
    <citation type="submission" date="2022-04" db="EMBL/GenBank/DDBJ databases">
        <title>Halobacillus sp. isolated from saltern.</title>
        <authorList>
            <person name="Won M."/>
            <person name="Lee C.-M."/>
            <person name="Woen H.-Y."/>
            <person name="Kwon S.-W."/>
        </authorList>
    </citation>
    <scope>NUCLEOTIDE SEQUENCE</scope>
    <source>
        <strain evidence="3">SSHM10-5</strain>
    </source>
</reference>
<dbReference type="PROSITE" id="PS51273">
    <property type="entry name" value="GATASE_TYPE_1"/>
    <property type="match status" value="1"/>
</dbReference>
<dbReference type="InterPro" id="IPR006221">
    <property type="entry name" value="TrpG/PapA_dom"/>
</dbReference>
<dbReference type="Proteomes" id="UP000830326">
    <property type="component" value="Chromosome"/>
</dbReference>
<organism evidence="3 4">
    <name type="scientific">Halobacillus amylolyticus</name>
    <dbReference type="NCBI Taxonomy" id="2932259"/>
    <lineage>
        <taxon>Bacteria</taxon>
        <taxon>Bacillati</taxon>
        <taxon>Bacillota</taxon>
        <taxon>Bacilli</taxon>
        <taxon>Bacillales</taxon>
        <taxon>Bacillaceae</taxon>
        <taxon>Halobacillus</taxon>
    </lineage>
</organism>
<dbReference type="PANTHER" id="PTHR43418">
    <property type="entry name" value="MULTIFUNCTIONAL TRYPTOPHAN BIOSYNTHESIS PROTEIN-RELATED"/>
    <property type="match status" value="1"/>
</dbReference>
<dbReference type="PRINTS" id="PR00099">
    <property type="entry name" value="CPSGATASE"/>
</dbReference>
<gene>
    <name evidence="3" type="ORF">MUO15_15745</name>
</gene>
<evidence type="ECO:0000313" key="3">
    <source>
        <dbReference type="EMBL" id="UOR11038.1"/>
    </source>
</evidence>
<evidence type="ECO:0000259" key="2">
    <source>
        <dbReference type="Pfam" id="PF00117"/>
    </source>
</evidence>
<dbReference type="EMBL" id="CP095075">
    <property type="protein sequence ID" value="UOR11038.1"/>
    <property type="molecule type" value="Genomic_DNA"/>
</dbReference>
<dbReference type="NCBIfam" id="TIGR00566">
    <property type="entry name" value="trpG_papA"/>
    <property type="match status" value="1"/>
</dbReference>